<feature type="non-terminal residue" evidence="1">
    <location>
        <position position="1"/>
    </location>
</feature>
<gene>
    <name evidence="1" type="ORF">PBRASI_LOCUS4481</name>
</gene>
<evidence type="ECO:0000313" key="2">
    <source>
        <dbReference type="Proteomes" id="UP000789739"/>
    </source>
</evidence>
<proteinExistence type="predicted"/>
<comment type="caution">
    <text evidence="1">The sequence shown here is derived from an EMBL/GenBank/DDBJ whole genome shotgun (WGS) entry which is preliminary data.</text>
</comment>
<protein>
    <submittedName>
        <fullName evidence="1">7476_t:CDS:1</fullName>
    </submittedName>
</protein>
<keyword evidence="2" id="KW-1185">Reference proteome</keyword>
<dbReference type="Proteomes" id="UP000789739">
    <property type="component" value="Unassembled WGS sequence"/>
</dbReference>
<evidence type="ECO:0000313" key="1">
    <source>
        <dbReference type="EMBL" id="CAG8538791.1"/>
    </source>
</evidence>
<name>A0A9N9AN52_9GLOM</name>
<dbReference type="AlphaFoldDB" id="A0A9N9AN52"/>
<reference evidence="1" key="1">
    <citation type="submission" date="2021-06" db="EMBL/GenBank/DDBJ databases">
        <authorList>
            <person name="Kallberg Y."/>
            <person name="Tangrot J."/>
            <person name="Rosling A."/>
        </authorList>
    </citation>
    <scope>NUCLEOTIDE SEQUENCE</scope>
    <source>
        <strain evidence="1">BR232B</strain>
    </source>
</reference>
<sequence length="51" mass="6082">QYYHTLESRQSHLPFKHRLHHSHLQRQNDGNLRDVVVDSVTLLRESSEDSD</sequence>
<dbReference type="EMBL" id="CAJVPI010000467">
    <property type="protein sequence ID" value="CAG8538791.1"/>
    <property type="molecule type" value="Genomic_DNA"/>
</dbReference>
<organism evidence="1 2">
    <name type="scientific">Paraglomus brasilianum</name>
    <dbReference type="NCBI Taxonomy" id="144538"/>
    <lineage>
        <taxon>Eukaryota</taxon>
        <taxon>Fungi</taxon>
        <taxon>Fungi incertae sedis</taxon>
        <taxon>Mucoromycota</taxon>
        <taxon>Glomeromycotina</taxon>
        <taxon>Glomeromycetes</taxon>
        <taxon>Paraglomerales</taxon>
        <taxon>Paraglomeraceae</taxon>
        <taxon>Paraglomus</taxon>
    </lineage>
</organism>
<accession>A0A9N9AN52</accession>